<keyword evidence="6 7" id="KW-0472">Membrane</keyword>
<dbReference type="Pfam" id="PF07690">
    <property type="entry name" value="MFS_1"/>
    <property type="match status" value="1"/>
</dbReference>
<dbReference type="CDD" id="cd17369">
    <property type="entry name" value="MFS_ShiA_like"/>
    <property type="match status" value="1"/>
</dbReference>
<organism evidence="9 10">
    <name type="scientific">Mycolicibacterium nivoides</name>
    <dbReference type="NCBI Taxonomy" id="2487344"/>
    <lineage>
        <taxon>Bacteria</taxon>
        <taxon>Bacillati</taxon>
        <taxon>Actinomycetota</taxon>
        <taxon>Actinomycetes</taxon>
        <taxon>Mycobacteriales</taxon>
        <taxon>Mycobacteriaceae</taxon>
        <taxon>Mycolicibacterium</taxon>
    </lineage>
</organism>
<keyword evidence="5 7" id="KW-1133">Transmembrane helix</keyword>
<sequence length="471" mass="50073">MRTPTSGDSGVDGFAATVPSGKIGKIIAASSVGTLIEWYDFYIYGSLAVVFSGMFFPSGNSTAALLVTIAAFGTGFVIRPLGAIVFGRMGDRVGRKKTFMTTLLLMGGATTLLGALPIYEQIGIAAPLLLVLLRLLQGLAIGGEYGGAVVYIAENSPSTKRGLFTSVLQTTATGGLLLSIAVIVACRVILGDAAFESWGWRVPFLLSGVLVLFSLKVRMKMHESPVFEEMRRSGSLSRSPIKDTVSSRASRSLLVSVLFGVTAGLGVAWYTSQFYTLYFLQSVLSIDFLTANLCVGVALVLATPFFVIFGKLSDDYGRQRFILTGLVLSAAAYLPCFSWIRNAAVEGNYVRVVAVLTIQVIFVAMIYGPTAAFLSELFPPKIRYTGLSLSYHLGTGVFGGFTPLVALSLVTSTGNQLAGVIYPIAATAITAVVFATVLRRGAASPVVRRAWQHLDDASASPNDARPITNRC</sequence>
<feature type="transmembrane region" description="Helical" evidence="7">
    <location>
        <begin position="290"/>
        <end position="309"/>
    </location>
</feature>
<feature type="domain" description="Major facilitator superfamily (MFS) profile" evidence="8">
    <location>
        <begin position="26"/>
        <end position="443"/>
    </location>
</feature>
<evidence type="ECO:0000256" key="3">
    <source>
        <dbReference type="ARBA" id="ARBA00022475"/>
    </source>
</evidence>
<reference evidence="9 10" key="1">
    <citation type="submission" date="2024-12" db="EMBL/GenBank/DDBJ databases">
        <title>The coexistence of Mycolicibacterium septicum and Mycolicibacterium nivoides in clinical samples.</title>
        <authorList>
            <person name="Wang C."/>
            <person name="Feng Y."/>
            <person name="Zong Z."/>
        </authorList>
    </citation>
    <scope>NUCLEOTIDE SEQUENCE [LARGE SCALE GENOMIC DNA]</scope>
    <source>
        <strain evidence="9 10">120309</strain>
    </source>
</reference>
<dbReference type="PANTHER" id="PTHR43045:SF7">
    <property type="entry name" value="MAJOR FACILITATOR SUPERFAMILY TRANSPORTER"/>
    <property type="match status" value="1"/>
</dbReference>
<keyword evidence="4 7" id="KW-0812">Transmembrane</keyword>
<dbReference type="EMBL" id="JBKBDD010000022">
    <property type="protein sequence ID" value="MFN6548332.1"/>
    <property type="molecule type" value="Genomic_DNA"/>
</dbReference>
<feature type="transmembrane region" description="Helical" evidence="7">
    <location>
        <begin position="125"/>
        <end position="151"/>
    </location>
</feature>
<evidence type="ECO:0000313" key="10">
    <source>
        <dbReference type="Proteomes" id="UP001635816"/>
    </source>
</evidence>
<dbReference type="InterPro" id="IPR036259">
    <property type="entry name" value="MFS_trans_sf"/>
</dbReference>
<dbReference type="Proteomes" id="UP001635816">
    <property type="component" value="Unassembled WGS sequence"/>
</dbReference>
<feature type="transmembrane region" description="Helical" evidence="7">
    <location>
        <begin position="352"/>
        <end position="377"/>
    </location>
</feature>
<dbReference type="InterPro" id="IPR011701">
    <property type="entry name" value="MFS"/>
</dbReference>
<evidence type="ECO:0000256" key="7">
    <source>
        <dbReference type="SAM" id="Phobius"/>
    </source>
</evidence>
<comment type="subcellular location">
    <subcellularLocation>
        <location evidence="1">Cell membrane</location>
        <topology evidence="1">Multi-pass membrane protein</topology>
    </subcellularLocation>
</comment>
<gene>
    <name evidence="9" type="ORF">ACK4CT_34730</name>
</gene>
<comment type="caution">
    <text evidence="9">The sequence shown here is derived from an EMBL/GenBank/DDBJ whole genome shotgun (WGS) entry which is preliminary data.</text>
</comment>
<dbReference type="PROSITE" id="PS50850">
    <property type="entry name" value="MFS"/>
    <property type="match status" value="1"/>
</dbReference>
<proteinExistence type="predicted"/>
<feature type="transmembrane region" description="Helical" evidence="7">
    <location>
        <begin position="389"/>
        <end position="411"/>
    </location>
</feature>
<dbReference type="Pfam" id="PF00083">
    <property type="entry name" value="Sugar_tr"/>
    <property type="match status" value="1"/>
</dbReference>
<evidence type="ECO:0000313" key="9">
    <source>
        <dbReference type="EMBL" id="MFN6548332.1"/>
    </source>
</evidence>
<dbReference type="PROSITE" id="PS00217">
    <property type="entry name" value="SUGAR_TRANSPORT_2"/>
    <property type="match status" value="1"/>
</dbReference>
<evidence type="ECO:0000256" key="6">
    <source>
        <dbReference type="ARBA" id="ARBA00023136"/>
    </source>
</evidence>
<dbReference type="Gene3D" id="1.20.1250.20">
    <property type="entry name" value="MFS general substrate transporter like domains"/>
    <property type="match status" value="2"/>
</dbReference>
<feature type="transmembrane region" description="Helical" evidence="7">
    <location>
        <begin position="63"/>
        <end position="86"/>
    </location>
</feature>
<keyword evidence="2" id="KW-0813">Transport</keyword>
<feature type="transmembrane region" description="Helical" evidence="7">
    <location>
        <begin position="41"/>
        <end position="57"/>
    </location>
</feature>
<evidence type="ECO:0000256" key="1">
    <source>
        <dbReference type="ARBA" id="ARBA00004651"/>
    </source>
</evidence>
<dbReference type="InterPro" id="IPR005828">
    <property type="entry name" value="MFS_sugar_transport-like"/>
</dbReference>
<evidence type="ECO:0000256" key="5">
    <source>
        <dbReference type="ARBA" id="ARBA00022989"/>
    </source>
</evidence>
<protein>
    <submittedName>
        <fullName evidence="9">MFS transporter</fullName>
    </submittedName>
</protein>
<dbReference type="InterPro" id="IPR020846">
    <property type="entry name" value="MFS_dom"/>
</dbReference>
<dbReference type="SUPFAM" id="SSF103473">
    <property type="entry name" value="MFS general substrate transporter"/>
    <property type="match status" value="1"/>
</dbReference>
<evidence type="ECO:0000259" key="8">
    <source>
        <dbReference type="PROSITE" id="PS50850"/>
    </source>
</evidence>
<keyword evidence="3" id="KW-1003">Cell membrane</keyword>
<feature type="transmembrane region" description="Helical" evidence="7">
    <location>
        <begin position="163"/>
        <end position="185"/>
    </location>
</feature>
<feature type="transmembrane region" description="Helical" evidence="7">
    <location>
        <begin position="417"/>
        <end position="438"/>
    </location>
</feature>
<dbReference type="RefSeq" id="WP_409545842.1">
    <property type="nucleotide sequence ID" value="NZ_JBKBDD010000022.1"/>
</dbReference>
<evidence type="ECO:0000256" key="2">
    <source>
        <dbReference type="ARBA" id="ARBA00022448"/>
    </source>
</evidence>
<keyword evidence="10" id="KW-1185">Reference proteome</keyword>
<evidence type="ECO:0000256" key="4">
    <source>
        <dbReference type="ARBA" id="ARBA00022692"/>
    </source>
</evidence>
<name>A0ABW9LKA7_9MYCO</name>
<feature type="transmembrane region" description="Helical" evidence="7">
    <location>
        <begin position="252"/>
        <end position="270"/>
    </location>
</feature>
<feature type="transmembrane region" description="Helical" evidence="7">
    <location>
        <begin position="321"/>
        <end position="340"/>
    </location>
</feature>
<dbReference type="PANTHER" id="PTHR43045">
    <property type="entry name" value="SHIKIMATE TRANSPORTER"/>
    <property type="match status" value="1"/>
</dbReference>
<accession>A0ABW9LKA7</accession>
<feature type="transmembrane region" description="Helical" evidence="7">
    <location>
        <begin position="98"/>
        <end position="119"/>
    </location>
</feature>
<dbReference type="InterPro" id="IPR005829">
    <property type="entry name" value="Sugar_transporter_CS"/>
</dbReference>
<feature type="transmembrane region" description="Helical" evidence="7">
    <location>
        <begin position="197"/>
        <end position="215"/>
    </location>
</feature>